<feature type="compositionally biased region" description="Basic and acidic residues" evidence="1">
    <location>
        <begin position="172"/>
        <end position="185"/>
    </location>
</feature>
<evidence type="ECO:0000313" key="3">
    <source>
        <dbReference type="Proteomes" id="UP001162060"/>
    </source>
</evidence>
<proteinExistence type="predicted"/>
<gene>
    <name evidence="2" type="ORF">PM001_LOCUS25421</name>
</gene>
<feature type="region of interest" description="Disordered" evidence="1">
    <location>
        <begin position="56"/>
        <end position="198"/>
    </location>
</feature>
<protein>
    <submittedName>
        <fullName evidence="2">Uncharacterized protein</fullName>
    </submittedName>
</protein>
<dbReference type="EMBL" id="CAKLBY020000256">
    <property type="protein sequence ID" value="CAK7940271.1"/>
    <property type="molecule type" value="Genomic_DNA"/>
</dbReference>
<reference evidence="2" key="1">
    <citation type="submission" date="2024-01" db="EMBL/GenBank/DDBJ databases">
        <authorList>
            <person name="Webb A."/>
        </authorList>
    </citation>
    <scope>NUCLEOTIDE SEQUENCE</scope>
    <source>
        <strain evidence="2">Pm1</strain>
    </source>
</reference>
<sequence length="198" mass="20708">MSFLVAELSQSDIVNESLKDSAGRLTSSSHVADPFEVSNPDNGVVQWTLKHLTARYRPPAPVSSKRPLRKSPCTPSKDPSKLAKCAKASAPGSPTVGKTASKTFGGVASPIIPTSSDVSLSSDSGTVRADMAGSRSSRRHLNTASLISPVVTTPVPKASTPRSLTKATSESSKSKTEPPSRKEGDYPAAYSSHASEDE</sequence>
<dbReference type="Proteomes" id="UP001162060">
    <property type="component" value="Unassembled WGS sequence"/>
</dbReference>
<feature type="compositionally biased region" description="Low complexity" evidence="1">
    <location>
        <begin position="115"/>
        <end position="124"/>
    </location>
</feature>
<organism evidence="2 3">
    <name type="scientific">Peronospora matthiolae</name>
    <dbReference type="NCBI Taxonomy" id="2874970"/>
    <lineage>
        <taxon>Eukaryota</taxon>
        <taxon>Sar</taxon>
        <taxon>Stramenopiles</taxon>
        <taxon>Oomycota</taxon>
        <taxon>Peronosporomycetes</taxon>
        <taxon>Peronosporales</taxon>
        <taxon>Peronosporaceae</taxon>
        <taxon>Peronospora</taxon>
    </lineage>
</organism>
<name>A0AAV1V0V2_9STRA</name>
<feature type="region of interest" description="Disordered" evidence="1">
    <location>
        <begin position="21"/>
        <end position="42"/>
    </location>
</feature>
<comment type="caution">
    <text evidence="2">The sequence shown here is derived from an EMBL/GenBank/DDBJ whole genome shotgun (WGS) entry which is preliminary data.</text>
</comment>
<evidence type="ECO:0000256" key="1">
    <source>
        <dbReference type="SAM" id="MobiDB-lite"/>
    </source>
</evidence>
<evidence type="ECO:0000313" key="2">
    <source>
        <dbReference type="EMBL" id="CAK7940271.1"/>
    </source>
</evidence>
<dbReference type="AlphaFoldDB" id="A0AAV1V0V2"/>
<accession>A0AAV1V0V2</accession>